<dbReference type="HOGENOM" id="CLU_047940_1_0_11"/>
<dbReference type="eggNOG" id="ENOG5033V9G">
    <property type="taxonomic scope" value="Bacteria"/>
</dbReference>
<gene>
    <name evidence="2" type="ORF">HMPREF0063_10186</name>
</gene>
<feature type="transmembrane region" description="Helical" evidence="1">
    <location>
        <begin position="167"/>
        <end position="186"/>
    </location>
</feature>
<sequence>MVLAWIVALPAAVSAVWLEARVADTDRYVATVGPLADDPDVVAALSELSTSTARDQVADLLGPDIADLAGGLVADSVAAVVASPQFRPVWEAANRSAHEQTIAVLQSDAPVEGGADVTLDFGAILADTMTSLGPLPTADLPPLTVSFTVLPASTVDTVRDDYRRLDTLARVLPLVAAGLVVAALVISPLRTRTVRSLAVGGVLGAALVWLAVVRARSRLTDAAAPENRALVDAVVTSTTGSLLTVAAVLAAVSAAVAVLTLFVGRRT</sequence>
<comment type="caution">
    <text evidence="2">The sequence shown here is derived from an EMBL/GenBank/DDBJ whole genome shotgun (WGS) entry which is preliminary data.</text>
</comment>
<dbReference type="AlphaFoldDB" id="E2S829"/>
<feature type="transmembrane region" description="Helical" evidence="1">
    <location>
        <begin position="242"/>
        <end position="263"/>
    </location>
</feature>
<keyword evidence="1" id="KW-0812">Transmembrane</keyword>
<feature type="transmembrane region" description="Helical" evidence="1">
    <location>
        <begin position="193"/>
        <end position="212"/>
    </location>
</feature>
<accession>E2S829</accession>
<dbReference type="Proteomes" id="UP000003111">
    <property type="component" value="Unassembled WGS sequence"/>
</dbReference>
<evidence type="ECO:0000313" key="2">
    <source>
        <dbReference type="EMBL" id="EFQ84845.1"/>
    </source>
</evidence>
<dbReference type="STRING" id="585531.HMPREF0063_10186"/>
<name>E2S829_9ACTN</name>
<keyword evidence="1" id="KW-0472">Membrane</keyword>
<keyword evidence="1" id="KW-1133">Transmembrane helix</keyword>
<proteinExistence type="predicted"/>
<evidence type="ECO:0000313" key="3">
    <source>
        <dbReference type="Proteomes" id="UP000003111"/>
    </source>
</evidence>
<protein>
    <submittedName>
        <fullName evidence="2">Uncharacterized protein</fullName>
    </submittedName>
</protein>
<reference evidence="2" key="1">
    <citation type="submission" date="2010-08" db="EMBL/GenBank/DDBJ databases">
        <authorList>
            <person name="Muzny D."/>
            <person name="Qin X."/>
            <person name="Buhay C."/>
            <person name="Dugan-Rocha S."/>
            <person name="Ding Y."/>
            <person name="Chen G."/>
            <person name="Hawes A."/>
            <person name="Holder M."/>
            <person name="Jhangiani S."/>
            <person name="Johnson A."/>
            <person name="Khan Z."/>
            <person name="Li Z."/>
            <person name="Liu W."/>
            <person name="Liu X."/>
            <person name="Perez L."/>
            <person name="Shen H."/>
            <person name="Wang Q."/>
            <person name="Watt J."/>
            <person name="Xi L."/>
            <person name="Xin Y."/>
            <person name="Zhou J."/>
            <person name="Deng J."/>
            <person name="Jiang H."/>
            <person name="Liu Y."/>
            <person name="Qu J."/>
            <person name="Song X.-Z."/>
            <person name="Zhang L."/>
            <person name="Villasana D."/>
            <person name="Johnson A."/>
            <person name="Liu J."/>
            <person name="Liyanage D."/>
            <person name="Lorensuhewa L."/>
            <person name="Robinson T."/>
            <person name="Song A."/>
            <person name="Song B.-B."/>
            <person name="Dinh H."/>
            <person name="Thornton R."/>
            <person name="Coyle M."/>
            <person name="Francisco L."/>
            <person name="Jackson L."/>
            <person name="Javaid M."/>
            <person name="Korchina V."/>
            <person name="Kovar C."/>
            <person name="Mata R."/>
            <person name="Mathew T."/>
            <person name="Ngo R."/>
            <person name="Nguyen L."/>
            <person name="Nguyen N."/>
            <person name="Okwuonu G."/>
            <person name="Ongeri F."/>
            <person name="Pham C."/>
            <person name="Simmons D."/>
            <person name="Wilczek-Boney K."/>
            <person name="Hale W."/>
            <person name="Jakkamsetti A."/>
            <person name="Pham P."/>
            <person name="Ruth R."/>
            <person name="San Lucas F."/>
            <person name="Warren J."/>
            <person name="Zhang J."/>
            <person name="Zhao Z."/>
            <person name="Zhou C."/>
            <person name="Zhu D."/>
            <person name="Lee S."/>
            <person name="Bess C."/>
            <person name="Blankenburg K."/>
            <person name="Forbes L."/>
            <person name="Fu Q."/>
            <person name="Gubbala S."/>
            <person name="Hirani K."/>
            <person name="Jayaseelan J.C."/>
            <person name="Lara F."/>
            <person name="Munidasa M."/>
            <person name="Palculict T."/>
            <person name="Patil S."/>
            <person name="Pu L.-L."/>
            <person name="Saada N."/>
            <person name="Tang L."/>
            <person name="Weissenberger G."/>
            <person name="Zhu Y."/>
            <person name="Hemphill L."/>
            <person name="Shang Y."/>
            <person name="Youmans B."/>
            <person name="Ayvaz T."/>
            <person name="Ross M."/>
            <person name="Santibanez J."/>
            <person name="Aqrawi P."/>
            <person name="Gross S."/>
            <person name="Joshi V."/>
            <person name="Fowler G."/>
            <person name="Nazareth L."/>
            <person name="Reid J."/>
            <person name="Worley K."/>
            <person name="Petrosino J."/>
            <person name="Highlander S."/>
            <person name="Gibbs R."/>
        </authorList>
    </citation>
    <scope>NUCLEOTIDE SEQUENCE [LARGE SCALE GENOMIC DNA]</scope>
    <source>
        <strain evidence="2">DSM 15272</strain>
    </source>
</reference>
<dbReference type="EMBL" id="ACLF03000001">
    <property type="protein sequence ID" value="EFQ84845.1"/>
    <property type="molecule type" value="Genomic_DNA"/>
</dbReference>
<organism evidence="2 3">
    <name type="scientific">Aeromicrobium marinum DSM 15272</name>
    <dbReference type="NCBI Taxonomy" id="585531"/>
    <lineage>
        <taxon>Bacteria</taxon>
        <taxon>Bacillati</taxon>
        <taxon>Actinomycetota</taxon>
        <taxon>Actinomycetes</taxon>
        <taxon>Propionibacteriales</taxon>
        <taxon>Nocardioidaceae</taxon>
        <taxon>Aeromicrobium</taxon>
    </lineage>
</organism>
<keyword evidence="3" id="KW-1185">Reference proteome</keyword>
<evidence type="ECO:0000256" key="1">
    <source>
        <dbReference type="SAM" id="Phobius"/>
    </source>
</evidence>